<feature type="transmembrane region" description="Helical" evidence="1">
    <location>
        <begin position="301"/>
        <end position="319"/>
    </location>
</feature>
<keyword evidence="1" id="KW-0812">Transmembrane</keyword>
<dbReference type="AlphaFoldDB" id="A0A2V3PMN7"/>
<reference evidence="2 3" key="1">
    <citation type="submission" date="2018-03" db="EMBL/GenBank/DDBJ databases">
        <title>Genomic Encyclopedia of Archaeal and Bacterial Type Strains, Phase II (KMG-II): from individual species to whole genera.</title>
        <authorList>
            <person name="Goeker M."/>
        </authorList>
    </citation>
    <scope>NUCLEOTIDE SEQUENCE [LARGE SCALE GENOMIC DNA]</scope>
    <source>
        <strain evidence="2 3">DSM 100214</strain>
    </source>
</reference>
<feature type="transmembrane region" description="Helical" evidence="1">
    <location>
        <begin position="198"/>
        <end position="218"/>
    </location>
</feature>
<gene>
    <name evidence="2" type="ORF">CLV62_12111</name>
</gene>
<evidence type="ECO:0000256" key="1">
    <source>
        <dbReference type="SAM" id="Phobius"/>
    </source>
</evidence>
<feature type="transmembrane region" description="Helical" evidence="1">
    <location>
        <begin position="29"/>
        <end position="46"/>
    </location>
</feature>
<dbReference type="EMBL" id="QICL01000021">
    <property type="protein sequence ID" value="PXV62188.1"/>
    <property type="molecule type" value="Genomic_DNA"/>
</dbReference>
<dbReference type="GO" id="GO:0016740">
    <property type="term" value="F:transferase activity"/>
    <property type="evidence" value="ECO:0007669"/>
    <property type="project" value="UniProtKB-KW"/>
</dbReference>
<feature type="transmembrane region" description="Helical" evidence="1">
    <location>
        <begin position="166"/>
        <end position="186"/>
    </location>
</feature>
<protein>
    <submittedName>
        <fullName evidence="2">EpsG-like putative glucosyltransferase</fullName>
    </submittedName>
</protein>
<dbReference type="Proteomes" id="UP000247973">
    <property type="component" value="Unassembled WGS sequence"/>
</dbReference>
<organism evidence="2 3">
    <name type="scientific">Dysgonomonas alginatilytica</name>
    <dbReference type="NCBI Taxonomy" id="1605892"/>
    <lineage>
        <taxon>Bacteria</taxon>
        <taxon>Pseudomonadati</taxon>
        <taxon>Bacteroidota</taxon>
        <taxon>Bacteroidia</taxon>
        <taxon>Bacteroidales</taxon>
        <taxon>Dysgonomonadaceae</taxon>
        <taxon>Dysgonomonas</taxon>
    </lineage>
</organism>
<feature type="transmembrane region" description="Helical" evidence="1">
    <location>
        <begin position="127"/>
        <end position="154"/>
    </location>
</feature>
<feature type="transmembrane region" description="Helical" evidence="1">
    <location>
        <begin position="6"/>
        <end position="22"/>
    </location>
</feature>
<evidence type="ECO:0000313" key="3">
    <source>
        <dbReference type="Proteomes" id="UP000247973"/>
    </source>
</evidence>
<dbReference type="RefSeq" id="WP_110311538.1">
    <property type="nucleotide sequence ID" value="NZ_QICL01000021.1"/>
</dbReference>
<sequence>MYPYLILFIITLLAVIQYDLGGHKGYRRIVWYFLFIYVILLIGLRYKVGVDTLNYMDYYSYLPDLFTIKSDDWSYFAYQPLYLLLCALSRSISGDFVWFQLIHTIILNLCVFYFISKNTKYKFTGLLVYFYMYFLYFNTEILKESLAVCVFMLNYKNIEDKKWLKYYFGVFVSLLFHLSAIILIFYPLIKIMRFGWRYFIAVGFFLVIIVNIGPYLTLLENFEKVGDKANTYISFNEIGAMNMNWVILNLMQLTFFPMIVLFFQKYILKEDVKFESLVCMHALLGIGVAFYQIIFSRFTNYTMPFYALFLVNFFYSVHFKTQFRKLALIACISLWLFLYGYYYMGGNNYFRMYQAWIPYSTIFDPIEVPIRDEIL</sequence>
<proteinExistence type="predicted"/>
<keyword evidence="2" id="KW-0808">Transferase</keyword>
<name>A0A2V3PMN7_9BACT</name>
<feature type="transmembrane region" description="Helical" evidence="1">
    <location>
        <begin position="238"/>
        <end position="262"/>
    </location>
</feature>
<accession>A0A2V3PMN7</accession>
<feature type="transmembrane region" description="Helical" evidence="1">
    <location>
        <begin position="274"/>
        <end position="295"/>
    </location>
</feature>
<feature type="transmembrane region" description="Helical" evidence="1">
    <location>
        <begin position="326"/>
        <end position="344"/>
    </location>
</feature>
<keyword evidence="1" id="KW-0472">Membrane</keyword>
<evidence type="ECO:0000313" key="2">
    <source>
        <dbReference type="EMBL" id="PXV62188.1"/>
    </source>
</evidence>
<dbReference type="OrthoDB" id="1100759at2"/>
<keyword evidence="3" id="KW-1185">Reference proteome</keyword>
<dbReference type="InterPro" id="IPR049458">
    <property type="entry name" value="EpsG-like"/>
</dbReference>
<feature type="transmembrane region" description="Helical" evidence="1">
    <location>
        <begin position="97"/>
        <end position="115"/>
    </location>
</feature>
<comment type="caution">
    <text evidence="2">The sequence shown here is derived from an EMBL/GenBank/DDBJ whole genome shotgun (WGS) entry which is preliminary data.</text>
</comment>
<dbReference type="Pfam" id="PF14897">
    <property type="entry name" value="EpsG"/>
    <property type="match status" value="1"/>
</dbReference>
<keyword evidence="1" id="KW-1133">Transmembrane helix</keyword>